<dbReference type="Proteomes" id="UP000517765">
    <property type="component" value="Unassembled WGS sequence"/>
</dbReference>
<gene>
    <name evidence="3" type="primary">drrA</name>
    <name evidence="5" type="ORF">FNX44_025705</name>
    <name evidence="3" type="ORF">H3146_26275</name>
    <name evidence="4" type="ORF">H3147_26640</name>
</gene>
<evidence type="ECO:0000313" key="3">
    <source>
        <dbReference type="EMBL" id="MBB1256822.1"/>
    </source>
</evidence>
<reference evidence="5 6" key="1">
    <citation type="submission" date="2019-10" db="EMBL/GenBank/DDBJ databases">
        <title>Streptomyces sp. nov., a novel actinobacterium isolated from alkaline environment.</title>
        <authorList>
            <person name="Golinska P."/>
        </authorList>
    </citation>
    <scope>NUCLEOTIDE SEQUENCE [LARGE SCALE GENOMIC DNA]</scope>
    <source>
        <strain evidence="5 6">OF1</strain>
    </source>
</reference>
<dbReference type="EMBL" id="JABJWZ010000469">
    <property type="protein sequence ID" value="MBB1256822.1"/>
    <property type="molecule type" value="Genomic_DNA"/>
</dbReference>
<keyword evidence="3" id="KW-0547">Nucleotide-binding</keyword>
<name>A0A5P0YY12_9ACTN</name>
<dbReference type="AlphaFoldDB" id="A0A5P0YY12"/>
<keyword evidence="2" id="KW-0812">Transmembrane</keyword>
<comment type="caution">
    <text evidence="5">The sequence shown here is derived from an EMBL/GenBank/DDBJ whole genome shotgun (WGS) entry which is preliminary data.</text>
</comment>
<evidence type="ECO:0000313" key="5">
    <source>
        <dbReference type="EMBL" id="MQS05176.1"/>
    </source>
</evidence>
<proteinExistence type="predicted"/>
<organism evidence="5 6">
    <name type="scientific">Streptomyces alkaliterrae</name>
    <dbReference type="NCBI Taxonomy" id="2213162"/>
    <lineage>
        <taxon>Bacteria</taxon>
        <taxon>Bacillati</taxon>
        <taxon>Actinomycetota</taxon>
        <taxon>Actinomycetes</taxon>
        <taxon>Kitasatosporales</taxon>
        <taxon>Streptomycetaceae</taxon>
        <taxon>Streptomyces</taxon>
    </lineage>
</organism>
<dbReference type="InterPro" id="IPR025461">
    <property type="entry name" value="ABA4-like"/>
</dbReference>
<reference evidence="7 8" key="2">
    <citation type="submission" date="2020-05" db="EMBL/GenBank/DDBJ databases">
        <title>Classification of alakaliphilic streptomycetes isolated from an alkaline soil next to Lonar Crater, India and a proposal for the recognition of Streptomyces alkaliterrae sp. nov.</title>
        <authorList>
            <person name="Golinska P."/>
        </authorList>
    </citation>
    <scope>NUCLEOTIDE SEQUENCE [LARGE SCALE GENOMIC DNA]</scope>
    <source>
        <strain evidence="8">OF3</strain>
        <strain evidence="7">OF8</strain>
    </source>
</reference>
<keyword evidence="6" id="KW-1185">Reference proteome</keyword>
<dbReference type="GO" id="GO:0005524">
    <property type="term" value="F:ATP binding"/>
    <property type="evidence" value="ECO:0007669"/>
    <property type="project" value="UniProtKB-KW"/>
</dbReference>
<accession>A0A5P0YY12</accession>
<feature type="region of interest" description="Disordered" evidence="1">
    <location>
        <begin position="147"/>
        <end position="172"/>
    </location>
</feature>
<keyword evidence="3" id="KW-0067">ATP-binding</keyword>
<feature type="transmembrane region" description="Helical" evidence="2">
    <location>
        <begin position="34"/>
        <end position="54"/>
    </location>
</feature>
<dbReference type="EMBL" id="VJYK02000460">
    <property type="protein sequence ID" value="MQS05176.1"/>
    <property type="molecule type" value="Genomic_DNA"/>
</dbReference>
<reference evidence="3" key="3">
    <citation type="journal article" name="Syst. Appl. Microbiol.">
        <title>Streptomyces alkaliterrae sp. nov., isolated from an alkaline soil, and emended descriptions of Streptomyces alkaliphilus, Streptomyces calidiresistens and Streptomyces durbertensis.</title>
        <authorList>
            <person name="Swiecimska M."/>
            <person name="Golinska P."/>
            <person name="Nouioui I."/>
            <person name="Wypij M."/>
            <person name="Rai M."/>
            <person name="Sangal V."/>
            <person name="Goodfellow M."/>
        </authorList>
    </citation>
    <scope>NUCLEOTIDE SEQUENCE</scope>
    <source>
        <strain evidence="3">OF3</strain>
        <strain evidence="4">OF8</strain>
    </source>
</reference>
<protein>
    <submittedName>
        <fullName evidence="5">DUF4281 domain-containing protein</fullName>
    </submittedName>
    <submittedName>
        <fullName evidence="3">Daunorubicin ABC transporter ATP-binding protein DrrA</fullName>
    </submittedName>
</protein>
<evidence type="ECO:0000313" key="4">
    <source>
        <dbReference type="EMBL" id="MBB1262350.1"/>
    </source>
</evidence>
<keyword evidence="2" id="KW-0472">Membrane</keyword>
<feature type="transmembrane region" description="Helical" evidence="2">
    <location>
        <begin position="109"/>
        <end position="132"/>
    </location>
</feature>
<evidence type="ECO:0000313" key="8">
    <source>
        <dbReference type="Proteomes" id="UP000525686"/>
    </source>
</evidence>
<evidence type="ECO:0000256" key="2">
    <source>
        <dbReference type="SAM" id="Phobius"/>
    </source>
</evidence>
<sequence>MTDTLFSLAFVLAAPTWALLIFAPGWRWTDRVAASVLPIVPIVLVYMALALPAFPELWEAVRRPDLAAFQGFTALDGGAAAIWAQVIAWDLFIGQWMYREGRRLRIHPLLMGPVLLLSILLSPIGVLLFLAIRALAQVHSDRQGCRPLPHLIRRPEPDPHAPPPAEAHSTGS</sequence>
<dbReference type="Proteomes" id="UP000525686">
    <property type="component" value="Unassembled WGS sequence"/>
</dbReference>
<feature type="transmembrane region" description="Helical" evidence="2">
    <location>
        <begin position="66"/>
        <end position="89"/>
    </location>
</feature>
<keyword evidence="2" id="KW-1133">Transmembrane helix</keyword>
<dbReference type="RefSeq" id="WP_143651353.1">
    <property type="nucleotide sequence ID" value="NZ_JABJWZ010000469.1"/>
</dbReference>
<dbReference type="EMBL" id="JABJXA010000320">
    <property type="protein sequence ID" value="MBB1262350.1"/>
    <property type="molecule type" value="Genomic_DNA"/>
</dbReference>
<evidence type="ECO:0000313" key="7">
    <source>
        <dbReference type="Proteomes" id="UP000517765"/>
    </source>
</evidence>
<evidence type="ECO:0000313" key="6">
    <source>
        <dbReference type="Proteomes" id="UP000320857"/>
    </source>
</evidence>
<dbReference type="Proteomes" id="UP000320857">
    <property type="component" value="Unassembled WGS sequence"/>
</dbReference>
<evidence type="ECO:0000256" key="1">
    <source>
        <dbReference type="SAM" id="MobiDB-lite"/>
    </source>
</evidence>
<dbReference type="Pfam" id="PF14108">
    <property type="entry name" value="ABA4-like"/>
    <property type="match status" value="1"/>
</dbReference>